<sequence length="443" mass="51909">MSFQLGDEETYYEVRRRNTQPSRDGKISADRKVVSGPKVDTVPVQNHPKQEMINKDTIEHLKNKLLMKDNTIKKQQENIHDLQNTLKKYQNDLNDLHLKTKKTKMELEDFKLQCIEQGHENIPNKSKQDEAVLVTSEVQTQHFLLPELQDIQKTEQNQAGCERRIKELNDVLERSYTDLQDSLNSMDIGENTTCILCDQNMKNFRQRYDESQETFKNLKAEFSYLLFNLKSHEKQVTYHGGMIDSLNEVLQRNQCDLEDILSKTSVFSKEKRAFHVDHEECEQKIERLEKSLKHFQEERQKWYSKLESLAENKTAEVLQEEHESLKAEIEKLQNNLISREKVAANQEQIINILQDSVNIAQKEQQDFQQKLKDAEAEKEMLLNALQEEQRKAVNLQEALLATKQQLEDLQGNKYEVSVNSGMSWGWSHSNKNGHVNKWTVHDV</sequence>
<feature type="coiled-coil region" evidence="1">
    <location>
        <begin position="58"/>
        <end position="106"/>
    </location>
</feature>
<keyword evidence="1" id="KW-0175">Coiled coil</keyword>
<organism evidence="2 3">
    <name type="scientific">Zootermopsis nevadensis</name>
    <name type="common">Dampwood termite</name>
    <dbReference type="NCBI Taxonomy" id="136037"/>
    <lineage>
        <taxon>Eukaryota</taxon>
        <taxon>Metazoa</taxon>
        <taxon>Ecdysozoa</taxon>
        <taxon>Arthropoda</taxon>
        <taxon>Hexapoda</taxon>
        <taxon>Insecta</taxon>
        <taxon>Pterygota</taxon>
        <taxon>Neoptera</taxon>
        <taxon>Polyneoptera</taxon>
        <taxon>Dictyoptera</taxon>
        <taxon>Blattodea</taxon>
        <taxon>Blattoidea</taxon>
        <taxon>Termitoidae</taxon>
        <taxon>Termopsidae</taxon>
        <taxon>Zootermopsis</taxon>
    </lineage>
</organism>
<feature type="coiled-coil region" evidence="1">
    <location>
        <begin position="278"/>
        <end position="412"/>
    </location>
</feature>
<dbReference type="Proteomes" id="UP000027135">
    <property type="component" value="Unassembled WGS sequence"/>
</dbReference>
<reference evidence="2 3" key="1">
    <citation type="journal article" date="2014" name="Nat. Commun.">
        <title>Molecular traces of alternative social organization in a termite genome.</title>
        <authorList>
            <person name="Terrapon N."/>
            <person name="Li C."/>
            <person name="Robertson H.M."/>
            <person name="Ji L."/>
            <person name="Meng X."/>
            <person name="Booth W."/>
            <person name="Chen Z."/>
            <person name="Childers C.P."/>
            <person name="Glastad K.M."/>
            <person name="Gokhale K."/>
            <person name="Gowin J."/>
            <person name="Gronenberg W."/>
            <person name="Hermansen R.A."/>
            <person name="Hu H."/>
            <person name="Hunt B.G."/>
            <person name="Huylmans A.K."/>
            <person name="Khalil S.M."/>
            <person name="Mitchell R.D."/>
            <person name="Munoz-Torres M.C."/>
            <person name="Mustard J.A."/>
            <person name="Pan H."/>
            <person name="Reese J.T."/>
            <person name="Scharf M.E."/>
            <person name="Sun F."/>
            <person name="Vogel H."/>
            <person name="Xiao J."/>
            <person name="Yang W."/>
            <person name="Yang Z."/>
            <person name="Yang Z."/>
            <person name="Zhou J."/>
            <person name="Zhu J."/>
            <person name="Brent C.S."/>
            <person name="Elsik C.G."/>
            <person name="Goodisman M.A."/>
            <person name="Liberles D.A."/>
            <person name="Roe R.M."/>
            <person name="Vargo E.L."/>
            <person name="Vilcinskas A."/>
            <person name="Wang J."/>
            <person name="Bornberg-Bauer E."/>
            <person name="Korb J."/>
            <person name="Zhang G."/>
            <person name="Liebig J."/>
        </authorList>
    </citation>
    <scope>NUCLEOTIDE SEQUENCE [LARGE SCALE GENOMIC DNA]</scope>
    <source>
        <tissue evidence="2">Whole organism</tissue>
    </source>
</reference>
<name>A0A067RKK4_ZOONE</name>
<dbReference type="EMBL" id="KK852415">
    <property type="protein sequence ID" value="KDR24357.1"/>
    <property type="molecule type" value="Genomic_DNA"/>
</dbReference>
<dbReference type="Gene3D" id="1.10.287.1490">
    <property type="match status" value="1"/>
</dbReference>
<protein>
    <submittedName>
        <fullName evidence="2">Uncharacterized protein</fullName>
    </submittedName>
</protein>
<gene>
    <name evidence="2" type="ORF">L798_04306</name>
</gene>
<keyword evidence="3" id="KW-1185">Reference proteome</keyword>
<proteinExistence type="predicted"/>
<dbReference type="InParanoid" id="A0A067RKK4"/>
<evidence type="ECO:0000256" key="1">
    <source>
        <dbReference type="SAM" id="Coils"/>
    </source>
</evidence>
<dbReference type="AlphaFoldDB" id="A0A067RKK4"/>
<accession>A0A067RKK4</accession>
<evidence type="ECO:0000313" key="3">
    <source>
        <dbReference type="Proteomes" id="UP000027135"/>
    </source>
</evidence>
<evidence type="ECO:0000313" key="2">
    <source>
        <dbReference type="EMBL" id="KDR24357.1"/>
    </source>
</evidence>